<dbReference type="InterPro" id="IPR011611">
    <property type="entry name" value="PfkB_dom"/>
</dbReference>
<dbReference type="InterPro" id="IPR029056">
    <property type="entry name" value="Ribokinase-like"/>
</dbReference>
<dbReference type="InterPro" id="IPR050306">
    <property type="entry name" value="PfkB_Carbo_kinase"/>
</dbReference>
<organism evidence="5 6">
    <name type="scientific">Halomicrobium zhouii</name>
    <dbReference type="NCBI Taxonomy" id="767519"/>
    <lineage>
        <taxon>Archaea</taxon>
        <taxon>Methanobacteriati</taxon>
        <taxon>Methanobacteriota</taxon>
        <taxon>Stenosarchaea group</taxon>
        <taxon>Halobacteria</taxon>
        <taxon>Halobacteriales</taxon>
        <taxon>Haloarculaceae</taxon>
        <taxon>Halomicrobium</taxon>
    </lineage>
</organism>
<reference evidence="5 6" key="1">
    <citation type="submission" date="2016-10" db="EMBL/GenBank/DDBJ databases">
        <authorList>
            <person name="de Groot N.N."/>
        </authorList>
    </citation>
    <scope>NUCLEOTIDE SEQUENCE [LARGE SCALE GENOMIC DNA]</scope>
    <source>
        <strain evidence="5 6">CGMCC 1.10457</strain>
    </source>
</reference>
<evidence type="ECO:0000256" key="2">
    <source>
        <dbReference type="ARBA" id="ARBA00022679"/>
    </source>
</evidence>
<dbReference type="RefSeq" id="WP_089816226.1">
    <property type="nucleotide sequence ID" value="NZ_FOZK01000002.1"/>
</dbReference>
<dbReference type="EMBL" id="FOZK01000002">
    <property type="protein sequence ID" value="SFR97887.1"/>
    <property type="molecule type" value="Genomic_DNA"/>
</dbReference>
<dbReference type="STRING" id="767519.SAMN05216559_1933"/>
<name>A0A1I6L381_9EURY</name>
<keyword evidence="6" id="KW-1185">Reference proteome</keyword>
<gene>
    <name evidence="5" type="ORF">SAMN05216559_1933</name>
</gene>
<evidence type="ECO:0000256" key="1">
    <source>
        <dbReference type="ARBA" id="ARBA00010688"/>
    </source>
</evidence>
<dbReference type="InterPro" id="IPR002139">
    <property type="entry name" value="Ribo/fructo_kinase"/>
</dbReference>
<keyword evidence="3 5" id="KW-0418">Kinase</keyword>
<dbReference type="PANTHER" id="PTHR43085">
    <property type="entry name" value="HEXOKINASE FAMILY MEMBER"/>
    <property type="match status" value="1"/>
</dbReference>
<dbReference type="Proteomes" id="UP000199062">
    <property type="component" value="Unassembled WGS sequence"/>
</dbReference>
<dbReference type="OrthoDB" id="96179at2157"/>
<sequence length="317" mass="33608">MTRLVTFGETALRITPPGRERLETATDVRLRADGTESNVAVAASRLGTPSVWISKLPDTPLGKRVQSELHEHGLDTDVVWAEADAGRQGLSFHEMARSPREDVAIQDRGDVAAATVTPGELPMTKITSADAVFVSGSTMALSPNAADTVEAILRAAGGTRVLDLDFDPGLWSADRARRAFEGLLDAVDVLIANEEDAKTIFERSGNPREIIHSIASEGGFDEVVITRSERGAIAVDDNILHEVDAIETELVDAAGQHDAFVGGFLHRHLADASTEDALRHGLAAAAITRTIPGPMTTMSAGEVERLAAAAADDGRGH</sequence>
<evidence type="ECO:0000259" key="4">
    <source>
        <dbReference type="Pfam" id="PF00294"/>
    </source>
</evidence>
<dbReference type="GO" id="GO:0016301">
    <property type="term" value="F:kinase activity"/>
    <property type="evidence" value="ECO:0007669"/>
    <property type="project" value="UniProtKB-KW"/>
</dbReference>
<evidence type="ECO:0000313" key="5">
    <source>
        <dbReference type="EMBL" id="SFR97887.1"/>
    </source>
</evidence>
<dbReference type="Pfam" id="PF00294">
    <property type="entry name" value="PfkB"/>
    <property type="match status" value="1"/>
</dbReference>
<dbReference type="PRINTS" id="PR00990">
    <property type="entry name" value="RIBOKINASE"/>
</dbReference>
<accession>A0A1I6L381</accession>
<feature type="domain" description="Carbohydrate kinase PfkB" evidence="4">
    <location>
        <begin position="1"/>
        <end position="297"/>
    </location>
</feature>
<dbReference type="PANTHER" id="PTHR43085:SF57">
    <property type="entry name" value="CARBOHYDRATE KINASE PFKB DOMAIN-CONTAINING PROTEIN"/>
    <property type="match status" value="1"/>
</dbReference>
<dbReference type="Gene3D" id="3.40.1190.20">
    <property type="match status" value="1"/>
</dbReference>
<dbReference type="AlphaFoldDB" id="A0A1I6L381"/>
<evidence type="ECO:0000313" key="6">
    <source>
        <dbReference type="Proteomes" id="UP000199062"/>
    </source>
</evidence>
<dbReference type="SUPFAM" id="SSF53613">
    <property type="entry name" value="Ribokinase-like"/>
    <property type="match status" value="1"/>
</dbReference>
<dbReference type="CDD" id="cd01166">
    <property type="entry name" value="KdgK"/>
    <property type="match status" value="1"/>
</dbReference>
<protein>
    <submittedName>
        <fullName evidence="5">2-dehydro-3-deoxygluconokinase</fullName>
    </submittedName>
</protein>
<proteinExistence type="inferred from homology"/>
<keyword evidence="2" id="KW-0808">Transferase</keyword>
<evidence type="ECO:0000256" key="3">
    <source>
        <dbReference type="ARBA" id="ARBA00022777"/>
    </source>
</evidence>
<comment type="similarity">
    <text evidence="1">Belongs to the carbohydrate kinase PfkB family.</text>
</comment>